<feature type="domain" description="SpoVT-AbrB" evidence="1">
    <location>
        <begin position="6"/>
        <end position="51"/>
    </location>
</feature>
<protein>
    <recommendedName>
        <fullName evidence="1">SpoVT-AbrB domain-containing protein</fullName>
    </recommendedName>
</protein>
<dbReference type="Proteomes" id="UP000032534">
    <property type="component" value="Unassembled WGS sequence"/>
</dbReference>
<gene>
    <name evidence="2" type="ORF">QD47_21790</name>
</gene>
<accession>A0A0D7WY19</accession>
<comment type="caution">
    <text evidence="2">The sequence shown here is derived from an EMBL/GenBank/DDBJ whole genome shotgun (WGS) entry which is preliminary data.</text>
</comment>
<dbReference type="RefSeq" id="WP_044648099.1">
    <property type="nucleotide sequence ID" value="NZ_JTHP01000053.1"/>
</dbReference>
<evidence type="ECO:0000313" key="2">
    <source>
        <dbReference type="EMBL" id="KJD43623.1"/>
    </source>
</evidence>
<evidence type="ECO:0000259" key="1">
    <source>
        <dbReference type="SMART" id="SM00966"/>
    </source>
</evidence>
<dbReference type="PATRIC" id="fig|159743.3.peg.4852"/>
<dbReference type="SUPFAM" id="SSF89447">
    <property type="entry name" value="AbrB/MazE/MraZ-like"/>
    <property type="match status" value="1"/>
</dbReference>
<dbReference type="OrthoDB" id="1799006at2"/>
<dbReference type="AlphaFoldDB" id="A0A0D7WY19"/>
<dbReference type="SMART" id="SM00966">
    <property type="entry name" value="SpoVT_AbrB"/>
    <property type="match status" value="1"/>
</dbReference>
<sequence length="91" mass="10267">MSGIARKVNKYGRITIPIEIRKLLDIDTETDLELLEIENGISLTRITGNSCVFCCSLNHLIAFKRKVICIHCAKQIKRTPLPNEEASAPMR</sequence>
<dbReference type="InterPro" id="IPR007159">
    <property type="entry name" value="SpoVT-AbrB_dom"/>
</dbReference>
<organism evidence="2 3">
    <name type="scientific">Paenibacillus terrae</name>
    <dbReference type="NCBI Taxonomy" id="159743"/>
    <lineage>
        <taxon>Bacteria</taxon>
        <taxon>Bacillati</taxon>
        <taxon>Bacillota</taxon>
        <taxon>Bacilli</taxon>
        <taxon>Bacillales</taxon>
        <taxon>Paenibacillaceae</taxon>
        <taxon>Paenibacillus</taxon>
    </lineage>
</organism>
<name>A0A0D7WY19_9BACL</name>
<dbReference type="InterPro" id="IPR037914">
    <property type="entry name" value="SpoVT-AbrB_sf"/>
</dbReference>
<reference evidence="2 3" key="1">
    <citation type="submission" date="2014-11" db="EMBL/GenBank/DDBJ databases">
        <title>Draft Genome Sequences of Paenibacillus polymyxa NRRL B-30509 and Paenibacillus terrae NRRL B-30644, Strains from a Poultry Environment that Produce Tridecaptin A and Paenicidins.</title>
        <authorList>
            <person name="van Belkum M.J."/>
            <person name="Lohans C.T."/>
            <person name="Vederas J.C."/>
        </authorList>
    </citation>
    <scope>NUCLEOTIDE SEQUENCE [LARGE SCALE GENOMIC DNA]</scope>
    <source>
        <strain evidence="2 3">NRRL B-30644</strain>
    </source>
</reference>
<dbReference type="EMBL" id="JTHP01000053">
    <property type="protein sequence ID" value="KJD43623.1"/>
    <property type="molecule type" value="Genomic_DNA"/>
</dbReference>
<evidence type="ECO:0000313" key="3">
    <source>
        <dbReference type="Proteomes" id="UP000032534"/>
    </source>
</evidence>
<proteinExistence type="predicted"/>
<dbReference type="GO" id="GO:0003677">
    <property type="term" value="F:DNA binding"/>
    <property type="evidence" value="ECO:0007669"/>
    <property type="project" value="InterPro"/>
</dbReference>
<keyword evidence="3" id="KW-1185">Reference proteome</keyword>
<dbReference type="Gene3D" id="2.10.260.10">
    <property type="match status" value="1"/>
</dbReference>